<dbReference type="InterPro" id="IPR012677">
    <property type="entry name" value="Nucleotide-bd_a/b_plait_sf"/>
</dbReference>
<dbReference type="Gene3D" id="3.30.70.330">
    <property type="match status" value="1"/>
</dbReference>
<dbReference type="Gramene" id="Bra026913.1">
    <property type="protein sequence ID" value="Bra026913.1-P"/>
    <property type="gene ID" value="Bra026913"/>
</dbReference>
<dbReference type="SUPFAM" id="SSF54928">
    <property type="entry name" value="RNA-binding domain, RBD"/>
    <property type="match status" value="1"/>
</dbReference>
<dbReference type="Proteomes" id="UP000011750">
    <property type="component" value="Chromosome A09"/>
</dbReference>
<feature type="compositionally biased region" description="Basic and acidic residues" evidence="3">
    <location>
        <begin position="353"/>
        <end position="379"/>
    </location>
</feature>
<reference evidence="5" key="3">
    <citation type="submission" date="2023-03" db="UniProtKB">
        <authorList>
            <consortium name="EnsemblPlants"/>
        </authorList>
    </citation>
    <scope>IDENTIFICATION</scope>
    <source>
        <strain evidence="5">cv. Chiifu-401-42</strain>
    </source>
</reference>
<dbReference type="AlphaFoldDB" id="M4EDQ3"/>
<dbReference type="InParanoid" id="M4EDQ3"/>
<dbReference type="EnsemblPlants" id="Bra026913.1">
    <property type="protein sequence ID" value="Bra026913.1-P"/>
    <property type="gene ID" value="Bra026913"/>
</dbReference>
<evidence type="ECO:0000259" key="4">
    <source>
        <dbReference type="PROSITE" id="PS50102"/>
    </source>
</evidence>
<sequence>MKTVKWSYPRFSGKARREESSLVGVVNRREELRSRYVVVSYFPALVAASLSRRRYGPTPLDAMLADPVASVFAVVKARLLFQYGRVPSLRLRSESLEPDDAWSSPDCTPRISRIAVEGYDTSLPRVDVDDALREHFASCGNIIHVHVPIDESSGTLCRYALIYVNEEDEEKALSLDGSDMGGRILKIQSYAFHQNHLENFFDPMIEDKAYRIQHTILVTCDEISLPIGVIKTELEKYFSAIGSLVSPDVTESGAIKTLADVYVRGHEGVEKALERSGPSVGGLNFVVTEVVPLPKITPKTGYNPHNFTIMARKQIENQKKTETTAGNQQKKKSKTTERNQKKKNKKKEKKSKTREAYQMKKKSETREGNQKMKGVEISF</sequence>
<evidence type="ECO:0000256" key="3">
    <source>
        <dbReference type="SAM" id="MobiDB-lite"/>
    </source>
</evidence>
<feature type="domain" description="RRM" evidence="4">
    <location>
        <begin position="112"/>
        <end position="188"/>
    </location>
</feature>
<dbReference type="Pfam" id="PF00076">
    <property type="entry name" value="RRM_1"/>
    <property type="match status" value="1"/>
</dbReference>
<dbReference type="PROSITE" id="PS50102">
    <property type="entry name" value="RRM"/>
    <property type="match status" value="1"/>
</dbReference>
<dbReference type="GO" id="GO:0003723">
    <property type="term" value="F:RNA binding"/>
    <property type="evidence" value="ECO:0000318"/>
    <property type="project" value="GO_Central"/>
</dbReference>
<evidence type="ECO:0000256" key="1">
    <source>
        <dbReference type="ARBA" id="ARBA00022884"/>
    </source>
</evidence>
<dbReference type="InterPro" id="IPR000504">
    <property type="entry name" value="RRM_dom"/>
</dbReference>
<evidence type="ECO:0000313" key="5">
    <source>
        <dbReference type="EnsemblPlants" id="Bra026913.1-P"/>
    </source>
</evidence>
<accession>M4EDQ3</accession>
<dbReference type="SMART" id="SM00360">
    <property type="entry name" value="RRM"/>
    <property type="match status" value="1"/>
</dbReference>
<name>M4EDQ3_BRACM</name>
<reference evidence="5 6" key="2">
    <citation type="journal article" date="2018" name="Hortic Res">
        <title>Improved Brassica rapa reference genome by single-molecule sequencing and chromosome conformation capture technologies.</title>
        <authorList>
            <person name="Zhang L."/>
            <person name="Cai X."/>
            <person name="Wu J."/>
            <person name="Liu M."/>
            <person name="Grob S."/>
            <person name="Cheng F."/>
            <person name="Liang J."/>
            <person name="Cai C."/>
            <person name="Liu Z."/>
            <person name="Liu B."/>
            <person name="Wang F."/>
            <person name="Li S."/>
            <person name="Liu F."/>
            <person name="Li X."/>
            <person name="Cheng L."/>
            <person name="Yang W."/>
            <person name="Li M.H."/>
            <person name="Grossniklaus U."/>
            <person name="Zheng H."/>
            <person name="Wang X."/>
        </authorList>
    </citation>
    <scope>NUCLEOTIDE SEQUENCE [LARGE SCALE GENOMIC DNA]</scope>
    <source>
        <strain evidence="5 6">cv. Chiifu-401-42</strain>
    </source>
</reference>
<dbReference type="PANTHER" id="PTHR23236">
    <property type="entry name" value="EUKARYOTIC TRANSLATION INITIATION FACTOR 4B/4H"/>
    <property type="match status" value="1"/>
</dbReference>
<keyword evidence="1 2" id="KW-0694">RNA-binding</keyword>
<dbReference type="OMA" id="PDCTPRI"/>
<protein>
    <recommendedName>
        <fullName evidence="4">RRM domain-containing protein</fullName>
    </recommendedName>
</protein>
<dbReference type="PANTHER" id="PTHR23236:SF84">
    <property type="entry name" value="RRM DOMAIN-CONTAINING PROTEIN"/>
    <property type="match status" value="1"/>
</dbReference>
<evidence type="ECO:0000313" key="6">
    <source>
        <dbReference type="Proteomes" id="UP000011750"/>
    </source>
</evidence>
<feature type="region of interest" description="Disordered" evidence="3">
    <location>
        <begin position="317"/>
        <end position="379"/>
    </location>
</feature>
<proteinExistence type="predicted"/>
<dbReference type="InterPro" id="IPR035979">
    <property type="entry name" value="RBD_domain_sf"/>
</dbReference>
<reference evidence="5 6" key="1">
    <citation type="journal article" date="2011" name="Nat. Genet.">
        <title>The genome of the mesopolyploid crop species Brassica rapa.</title>
        <authorList>
            <consortium name="Brassica rapa Genome Sequencing Project Consortium"/>
            <person name="Wang X."/>
            <person name="Wang H."/>
            <person name="Wang J."/>
            <person name="Sun R."/>
            <person name="Wu J."/>
            <person name="Liu S."/>
            <person name="Bai Y."/>
            <person name="Mun J.H."/>
            <person name="Bancroft I."/>
            <person name="Cheng F."/>
            <person name="Huang S."/>
            <person name="Li X."/>
            <person name="Hua W."/>
            <person name="Wang J."/>
            <person name="Wang X."/>
            <person name="Freeling M."/>
            <person name="Pires J.C."/>
            <person name="Paterson A.H."/>
            <person name="Chalhoub B."/>
            <person name="Wang B."/>
            <person name="Hayward A."/>
            <person name="Sharpe A.G."/>
            <person name="Park B.S."/>
            <person name="Weisshaar B."/>
            <person name="Liu B."/>
            <person name="Li B."/>
            <person name="Liu B."/>
            <person name="Tong C."/>
            <person name="Song C."/>
            <person name="Duran C."/>
            <person name="Peng C."/>
            <person name="Geng C."/>
            <person name="Koh C."/>
            <person name="Lin C."/>
            <person name="Edwards D."/>
            <person name="Mu D."/>
            <person name="Shen D."/>
            <person name="Soumpourou E."/>
            <person name="Li F."/>
            <person name="Fraser F."/>
            <person name="Conant G."/>
            <person name="Lassalle G."/>
            <person name="King G.J."/>
            <person name="Bonnema G."/>
            <person name="Tang H."/>
            <person name="Wang H."/>
            <person name="Belcram H."/>
            <person name="Zhou H."/>
            <person name="Hirakawa H."/>
            <person name="Abe H."/>
            <person name="Guo H."/>
            <person name="Wang H."/>
            <person name="Jin H."/>
            <person name="Parkin I.A."/>
            <person name="Batley J."/>
            <person name="Kim J.S."/>
            <person name="Just J."/>
            <person name="Li J."/>
            <person name="Xu J."/>
            <person name="Deng J."/>
            <person name="Kim J.A."/>
            <person name="Li J."/>
            <person name="Yu J."/>
            <person name="Meng J."/>
            <person name="Wang J."/>
            <person name="Min J."/>
            <person name="Poulain J."/>
            <person name="Wang J."/>
            <person name="Hatakeyama K."/>
            <person name="Wu K."/>
            <person name="Wang L."/>
            <person name="Fang L."/>
            <person name="Trick M."/>
            <person name="Links M.G."/>
            <person name="Zhao M."/>
            <person name="Jin M."/>
            <person name="Ramchiary N."/>
            <person name="Drou N."/>
            <person name="Berkman P.J."/>
            <person name="Cai Q."/>
            <person name="Huang Q."/>
            <person name="Li R."/>
            <person name="Tabata S."/>
            <person name="Cheng S."/>
            <person name="Zhang S."/>
            <person name="Zhang S."/>
            <person name="Huang S."/>
            <person name="Sato S."/>
            <person name="Sun S."/>
            <person name="Kwon S.J."/>
            <person name="Choi S.R."/>
            <person name="Lee T.H."/>
            <person name="Fan W."/>
            <person name="Zhao X."/>
            <person name="Tan X."/>
            <person name="Xu X."/>
            <person name="Wang Y."/>
            <person name="Qiu Y."/>
            <person name="Yin Y."/>
            <person name="Li Y."/>
            <person name="Du Y."/>
            <person name="Liao Y."/>
            <person name="Lim Y."/>
            <person name="Narusaka Y."/>
            <person name="Wang Y."/>
            <person name="Wang Z."/>
            <person name="Li Z."/>
            <person name="Wang Z."/>
            <person name="Xiong Z."/>
            <person name="Zhang Z."/>
        </authorList>
    </citation>
    <scope>NUCLEOTIDE SEQUENCE [LARGE SCALE GENOMIC DNA]</scope>
    <source>
        <strain evidence="5 6">cv. Chiifu-401-42</strain>
    </source>
</reference>
<feature type="compositionally biased region" description="Basic residues" evidence="3">
    <location>
        <begin position="340"/>
        <end position="352"/>
    </location>
</feature>
<evidence type="ECO:0000256" key="2">
    <source>
        <dbReference type="PROSITE-ProRule" id="PRU00176"/>
    </source>
</evidence>
<organism evidence="5 6">
    <name type="scientific">Brassica campestris</name>
    <name type="common">Field mustard</name>
    <dbReference type="NCBI Taxonomy" id="3711"/>
    <lineage>
        <taxon>Eukaryota</taxon>
        <taxon>Viridiplantae</taxon>
        <taxon>Streptophyta</taxon>
        <taxon>Embryophyta</taxon>
        <taxon>Tracheophyta</taxon>
        <taxon>Spermatophyta</taxon>
        <taxon>Magnoliopsida</taxon>
        <taxon>eudicotyledons</taxon>
        <taxon>Gunneridae</taxon>
        <taxon>Pentapetalae</taxon>
        <taxon>rosids</taxon>
        <taxon>malvids</taxon>
        <taxon>Brassicales</taxon>
        <taxon>Brassicaceae</taxon>
        <taxon>Brassiceae</taxon>
        <taxon>Brassica</taxon>
    </lineage>
</organism>
<dbReference type="HOGENOM" id="CLU_061895_1_0_1"/>
<keyword evidence="6" id="KW-1185">Reference proteome</keyword>